<dbReference type="InterPro" id="IPR011008">
    <property type="entry name" value="Dimeric_a/b-barrel"/>
</dbReference>
<dbReference type="Gene3D" id="3.30.70.100">
    <property type="match status" value="1"/>
</dbReference>
<name>A0ABU1YXJ0_ROSSA</name>
<accession>A0ABU1YXJ0</accession>
<evidence type="ECO:0000313" key="3">
    <source>
        <dbReference type="Proteomes" id="UP001180453"/>
    </source>
</evidence>
<dbReference type="InterPro" id="IPR012577">
    <property type="entry name" value="NIPSNAP"/>
</dbReference>
<gene>
    <name evidence="2" type="ORF">J2X20_005661</name>
</gene>
<keyword evidence="3" id="KW-1185">Reference proteome</keyword>
<organism evidence="2 3">
    <name type="scientific">Roseateles saccharophilus</name>
    <name type="common">Pseudomonas saccharophila</name>
    <dbReference type="NCBI Taxonomy" id="304"/>
    <lineage>
        <taxon>Bacteria</taxon>
        <taxon>Pseudomonadati</taxon>
        <taxon>Pseudomonadota</taxon>
        <taxon>Betaproteobacteria</taxon>
        <taxon>Burkholderiales</taxon>
        <taxon>Sphaerotilaceae</taxon>
        <taxon>Roseateles</taxon>
    </lineage>
</organism>
<protein>
    <recommendedName>
        <fullName evidence="1">NIPSNAP domain-containing protein</fullName>
    </recommendedName>
</protein>
<dbReference type="Proteomes" id="UP001180453">
    <property type="component" value="Unassembled WGS sequence"/>
</dbReference>
<dbReference type="Pfam" id="PF07978">
    <property type="entry name" value="NIPSNAP"/>
    <property type="match status" value="1"/>
</dbReference>
<dbReference type="EMBL" id="JAVDXU010000007">
    <property type="protein sequence ID" value="MDR7272976.1"/>
    <property type="molecule type" value="Genomic_DNA"/>
</dbReference>
<evidence type="ECO:0000313" key="2">
    <source>
        <dbReference type="EMBL" id="MDR7272976.1"/>
    </source>
</evidence>
<evidence type="ECO:0000259" key="1">
    <source>
        <dbReference type="Pfam" id="PF07978"/>
    </source>
</evidence>
<sequence>MPLPLATTPPAAPDCQVVELRQYTLHPGQRDTLIELFDREFVETQEALGIRVIGQFRDLDGPDRFVWLRGFADMAARGDSLPAFYGGPAWAQHRNTANATMIDSDNVLLLRPAWAGAALSQPAQPRAASGTTALPPGLLLATVFHLKAPAGPELLGLARGPLSDALRAAGARQLAWYVTEATPNNFPRLPVREGEQVLVSLALFDDTKVVLSRDFAASLQSWLARPTQTLRLAPTARSALHA</sequence>
<dbReference type="SUPFAM" id="SSF54909">
    <property type="entry name" value="Dimeric alpha+beta barrel"/>
    <property type="match status" value="1"/>
</dbReference>
<proteinExistence type="predicted"/>
<dbReference type="RefSeq" id="WP_310272863.1">
    <property type="nucleotide sequence ID" value="NZ_JAVDXU010000007.1"/>
</dbReference>
<comment type="caution">
    <text evidence="2">The sequence shown here is derived from an EMBL/GenBank/DDBJ whole genome shotgun (WGS) entry which is preliminary data.</text>
</comment>
<reference evidence="2 3" key="1">
    <citation type="submission" date="2023-07" db="EMBL/GenBank/DDBJ databases">
        <title>Sorghum-associated microbial communities from plants grown in Nebraska, USA.</title>
        <authorList>
            <person name="Schachtman D."/>
        </authorList>
    </citation>
    <scope>NUCLEOTIDE SEQUENCE [LARGE SCALE GENOMIC DNA]</scope>
    <source>
        <strain evidence="2 3">BE314</strain>
    </source>
</reference>
<feature type="domain" description="NIPSNAP" evidence="1">
    <location>
        <begin position="18"/>
        <end position="113"/>
    </location>
</feature>